<accession>A0A7R6PD08</accession>
<proteinExistence type="predicted"/>
<evidence type="ECO:0000313" key="2">
    <source>
        <dbReference type="Proteomes" id="UP000595332"/>
    </source>
</evidence>
<reference evidence="1 2" key="1">
    <citation type="journal article" date="2008" name="Int. J. Syst. Evol. Microbiol.">
        <title>Neptunomonas japonica sp. nov., an Osedax japonicus symbiont-like bacterium isolated from sediment adjacent to sperm whale carcasses off Kagoshima, Japan.</title>
        <authorList>
            <person name="Miyazaki M."/>
            <person name="Nogi Y."/>
            <person name="Fujiwara Y."/>
            <person name="Kawato M."/>
            <person name="Kubokawa K."/>
            <person name="Horikoshi K."/>
        </authorList>
    </citation>
    <scope>NUCLEOTIDE SEQUENCE [LARGE SCALE GENOMIC DNA]</scope>
    <source>
        <strain evidence="1 2">JAMM 1380</strain>
    </source>
</reference>
<dbReference type="EMBL" id="AP014546">
    <property type="protein sequence ID" value="BBB31474.1"/>
    <property type="molecule type" value="Genomic_DNA"/>
</dbReference>
<dbReference type="KEGG" id="njp:NEJAP_3536"/>
<name>A0A7R6PD08_9GAMM</name>
<gene>
    <name evidence="1" type="ORF">NEJAP_3536</name>
</gene>
<sequence>MANQSKVNASKSKKRLRIEATISGLPEKLTLVKAVNACSEGVSQTRQMIYTIYKDNLWDEKYASFDELVEKELQDICGRSNAYRHINAAKIDVILSFDIGTVPITTAELLHKKGRTGAQVRHIWKLAAEELDPQTLPRTKAVKEAIEAYENFESGVTWINAKHKPHSLLHSLSPKEKKKLCKSMKALTEQLQT</sequence>
<keyword evidence="2" id="KW-1185">Reference proteome</keyword>
<organism evidence="1 2">
    <name type="scientific">Neptunomonas japonica JAMM 1380</name>
    <dbReference type="NCBI Taxonomy" id="1441457"/>
    <lineage>
        <taxon>Bacteria</taxon>
        <taxon>Pseudomonadati</taxon>
        <taxon>Pseudomonadota</taxon>
        <taxon>Gammaproteobacteria</taxon>
        <taxon>Oceanospirillales</taxon>
        <taxon>Oceanospirillaceae</taxon>
        <taxon>Neptunomonas</taxon>
    </lineage>
</organism>
<dbReference type="RefSeq" id="WP_201348541.1">
    <property type="nucleotide sequence ID" value="NZ_AP014546.1"/>
</dbReference>
<dbReference type="Proteomes" id="UP000595332">
    <property type="component" value="Chromosome"/>
</dbReference>
<evidence type="ECO:0000313" key="1">
    <source>
        <dbReference type="EMBL" id="BBB31474.1"/>
    </source>
</evidence>
<dbReference type="AlphaFoldDB" id="A0A7R6PD08"/>
<protein>
    <submittedName>
        <fullName evidence="1">Uncharacterized protein</fullName>
    </submittedName>
</protein>